<dbReference type="RefSeq" id="XP_022316483.1">
    <property type="nucleotide sequence ID" value="XM_022460775.1"/>
</dbReference>
<evidence type="ECO:0000313" key="6">
    <source>
        <dbReference type="RefSeq" id="XP_022316483.1"/>
    </source>
</evidence>
<dbReference type="KEGG" id="cvn:111120100"/>
<dbReference type="OrthoDB" id="6142094at2759"/>
<organism evidence="3 4">
    <name type="scientific">Crassostrea virginica</name>
    <name type="common">Eastern oyster</name>
    <dbReference type="NCBI Taxonomy" id="6565"/>
    <lineage>
        <taxon>Eukaryota</taxon>
        <taxon>Metazoa</taxon>
        <taxon>Spiralia</taxon>
        <taxon>Lophotrochozoa</taxon>
        <taxon>Mollusca</taxon>
        <taxon>Bivalvia</taxon>
        <taxon>Autobranchia</taxon>
        <taxon>Pteriomorphia</taxon>
        <taxon>Ostreida</taxon>
        <taxon>Ostreoidea</taxon>
        <taxon>Ostreidae</taxon>
        <taxon>Crassostrea</taxon>
    </lineage>
</organism>
<evidence type="ECO:0000313" key="4">
    <source>
        <dbReference type="RefSeq" id="XP_022316481.1"/>
    </source>
</evidence>
<dbReference type="Proteomes" id="UP000694844">
    <property type="component" value="Chromosome 2"/>
</dbReference>
<feature type="coiled-coil region" evidence="1">
    <location>
        <begin position="93"/>
        <end position="160"/>
    </location>
</feature>
<gene>
    <name evidence="4 5 6" type="primary">LOC111120100</name>
</gene>
<evidence type="ECO:0000256" key="1">
    <source>
        <dbReference type="SAM" id="Coils"/>
    </source>
</evidence>
<accession>A0A8B8CPY5</accession>
<feature type="region of interest" description="Disordered" evidence="2">
    <location>
        <begin position="172"/>
        <end position="198"/>
    </location>
</feature>
<sequence>MQNNQEAAVSGTAKFDIVADGDISIRQPAVQTHSTHQKGHIELFSDFPLMKPSMDPRSFQNPSQGSMSLETKRREQMMADLWSHSTGVSQNQFLSVVRELKRTKNALKEAQQKLNKISVIGDKQIESSTEDRLKSQQSEISELKKRIENLQVHKKHMKTDIEGISVAPASNSFEISRTSRENSLTKEDNDTSRREKQLQDEINNWKQKVEDLEAKNAEMKTSNSELQKNFQEERMKMMKRQNDLAKENASLTREMNDGEEIRKILLDQINDLNFQLSEGKKHLQKLNENYEQAIQDKTVYEQKIAEIKALQVQATNPFYSSPKSAPRVSYEHPSGRTHSTVEDLHEALSKFRRQPSNTPRTYRCDRCYEEFTSEEEHLHHVQKCLD</sequence>
<dbReference type="RefSeq" id="XP_022316481.1">
    <property type="nucleotide sequence ID" value="XM_022460773.1"/>
</dbReference>
<proteinExistence type="predicted"/>
<evidence type="ECO:0000256" key="2">
    <source>
        <dbReference type="SAM" id="MobiDB-lite"/>
    </source>
</evidence>
<protein>
    <submittedName>
        <fullName evidence="4 5">Myosin-1-like</fullName>
    </submittedName>
</protein>
<dbReference type="AlphaFoldDB" id="A0A8B8CPY5"/>
<name>A0A8B8CPY5_CRAVI</name>
<evidence type="ECO:0000313" key="3">
    <source>
        <dbReference type="Proteomes" id="UP000694844"/>
    </source>
</evidence>
<keyword evidence="1" id="KW-0175">Coiled coil</keyword>
<feature type="compositionally biased region" description="Basic and acidic residues" evidence="2">
    <location>
        <begin position="177"/>
        <end position="198"/>
    </location>
</feature>
<evidence type="ECO:0000313" key="5">
    <source>
        <dbReference type="RefSeq" id="XP_022316482.1"/>
    </source>
</evidence>
<reference evidence="4 5" key="1">
    <citation type="submission" date="2025-04" db="UniProtKB">
        <authorList>
            <consortium name="RefSeq"/>
        </authorList>
    </citation>
    <scope>IDENTIFICATION</scope>
    <source>
        <tissue evidence="4 5">Whole sample</tissue>
    </source>
</reference>
<dbReference type="RefSeq" id="XP_022316482.1">
    <property type="nucleotide sequence ID" value="XM_022460774.1"/>
</dbReference>
<dbReference type="GeneID" id="111120100"/>
<keyword evidence="3" id="KW-1185">Reference proteome</keyword>